<gene>
    <name evidence="1" type="ORF">RclHR1_06850010</name>
</gene>
<reference evidence="1 2" key="1">
    <citation type="submission" date="2017-11" db="EMBL/GenBank/DDBJ databases">
        <title>The genome of Rhizophagus clarus HR1 reveals common genetic basis of auxotrophy among arbuscular mycorrhizal fungi.</title>
        <authorList>
            <person name="Kobayashi Y."/>
        </authorList>
    </citation>
    <scope>NUCLEOTIDE SEQUENCE [LARGE SCALE GENOMIC DNA]</scope>
    <source>
        <strain evidence="1 2">HR1</strain>
    </source>
</reference>
<dbReference type="AlphaFoldDB" id="A0A2Z6SB90"/>
<protein>
    <submittedName>
        <fullName evidence="1">Uncharacterized protein</fullName>
    </submittedName>
</protein>
<name>A0A2Z6SB90_9GLOM</name>
<evidence type="ECO:0000313" key="1">
    <source>
        <dbReference type="EMBL" id="GBC06462.1"/>
    </source>
</evidence>
<keyword evidence="2" id="KW-1185">Reference proteome</keyword>
<dbReference type="EMBL" id="BEXD01004076">
    <property type="protein sequence ID" value="GBC06462.1"/>
    <property type="molecule type" value="Genomic_DNA"/>
</dbReference>
<dbReference type="Proteomes" id="UP000247702">
    <property type="component" value="Unassembled WGS sequence"/>
</dbReference>
<evidence type="ECO:0000313" key="2">
    <source>
        <dbReference type="Proteomes" id="UP000247702"/>
    </source>
</evidence>
<accession>A0A2Z6SB90</accession>
<sequence length="93" mass="11321">MYNCTFPWKDQSVFFVFINRSDLKPFHFSITLDGSDAWDLDTWDFWSLTQRKRRGQSRLVLYNVPEMTLNTLWNLCWNLVFLDKVWNVDFDKS</sequence>
<organism evidence="1 2">
    <name type="scientific">Rhizophagus clarus</name>
    <dbReference type="NCBI Taxonomy" id="94130"/>
    <lineage>
        <taxon>Eukaryota</taxon>
        <taxon>Fungi</taxon>
        <taxon>Fungi incertae sedis</taxon>
        <taxon>Mucoromycota</taxon>
        <taxon>Glomeromycotina</taxon>
        <taxon>Glomeromycetes</taxon>
        <taxon>Glomerales</taxon>
        <taxon>Glomeraceae</taxon>
        <taxon>Rhizophagus</taxon>
    </lineage>
</organism>
<comment type="caution">
    <text evidence="1">The sequence shown here is derived from an EMBL/GenBank/DDBJ whole genome shotgun (WGS) entry which is preliminary data.</text>
</comment>
<proteinExistence type="predicted"/>